<keyword evidence="1" id="KW-0732">Signal</keyword>
<dbReference type="CDD" id="cd00037">
    <property type="entry name" value="CLECT"/>
    <property type="match status" value="1"/>
</dbReference>
<comment type="caution">
    <text evidence="3">The sequence shown here is derived from an EMBL/GenBank/DDBJ whole genome shotgun (WGS) entry which is preliminary data.</text>
</comment>
<accession>A0A9P1IPE7</accession>
<dbReference type="Proteomes" id="UP001152747">
    <property type="component" value="Unassembled WGS sequence"/>
</dbReference>
<name>A0A9P1IPE7_9PELO</name>
<evidence type="ECO:0000313" key="4">
    <source>
        <dbReference type="Proteomes" id="UP001152747"/>
    </source>
</evidence>
<feature type="domain" description="C-type lectin" evidence="2">
    <location>
        <begin position="62"/>
        <end position="168"/>
    </location>
</feature>
<dbReference type="SUPFAM" id="SSF56436">
    <property type="entry name" value="C-type lectin-like"/>
    <property type="match status" value="1"/>
</dbReference>
<feature type="signal peptide" evidence="1">
    <location>
        <begin position="1"/>
        <end position="16"/>
    </location>
</feature>
<dbReference type="InterPro" id="IPR016186">
    <property type="entry name" value="C-type_lectin-like/link_sf"/>
</dbReference>
<reference evidence="3" key="1">
    <citation type="submission" date="2022-11" db="EMBL/GenBank/DDBJ databases">
        <authorList>
            <person name="Kikuchi T."/>
        </authorList>
    </citation>
    <scope>NUCLEOTIDE SEQUENCE</scope>
    <source>
        <strain evidence="3">PS1010</strain>
    </source>
</reference>
<dbReference type="Pfam" id="PF00059">
    <property type="entry name" value="Lectin_C"/>
    <property type="match status" value="1"/>
</dbReference>
<dbReference type="Gene3D" id="3.10.100.10">
    <property type="entry name" value="Mannose-Binding Protein A, subunit A"/>
    <property type="match status" value="1"/>
</dbReference>
<dbReference type="PANTHER" id="PTHR23124">
    <property type="entry name" value="C-TYPE LECTIN DOMAIN-CONTAINING PROTEIN-RELATED-RELATED"/>
    <property type="match status" value="1"/>
</dbReference>
<dbReference type="InterPro" id="IPR001304">
    <property type="entry name" value="C-type_lectin-like"/>
</dbReference>
<gene>
    <name evidence="3" type="ORF">CAMP_LOCUS10394</name>
</gene>
<proteinExistence type="predicted"/>
<protein>
    <recommendedName>
        <fullName evidence="2">C-type lectin domain-containing protein</fullName>
    </recommendedName>
</protein>
<keyword evidence="4" id="KW-1185">Reference proteome</keyword>
<feature type="chain" id="PRO_5040341942" description="C-type lectin domain-containing protein" evidence="1">
    <location>
        <begin position="17"/>
        <end position="223"/>
    </location>
</feature>
<dbReference type="OrthoDB" id="5837608at2759"/>
<evidence type="ECO:0000256" key="1">
    <source>
        <dbReference type="SAM" id="SignalP"/>
    </source>
</evidence>
<sequence>MYKILLTLTFLDFLDSAINFDTPVILDGTLNSNVERKCPDGWASFQRQKGLYCIKVFYPPPYWYTQPQAQAMCNEMGARLTGIETPAERNYIERSAVTIMRNLSLTETRIWIGGVRNVNCFKPNPVQKCSDVRYAFSWSDGNVVGNDQIIFDAGQPENQANGQQCLQMSVSLFPTTSDVVTLYGRISLLDDISCDVNQEGWHQIRYALYACGKRAPIVSYDTY</sequence>
<dbReference type="EMBL" id="CANHGI010000004">
    <property type="protein sequence ID" value="CAI5447757.1"/>
    <property type="molecule type" value="Genomic_DNA"/>
</dbReference>
<dbReference type="PROSITE" id="PS50041">
    <property type="entry name" value="C_TYPE_LECTIN_2"/>
    <property type="match status" value="1"/>
</dbReference>
<dbReference type="InterPro" id="IPR016187">
    <property type="entry name" value="CTDL_fold"/>
</dbReference>
<evidence type="ECO:0000259" key="2">
    <source>
        <dbReference type="PROSITE" id="PS50041"/>
    </source>
</evidence>
<dbReference type="SMART" id="SM00034">
    <property type="entry name" value="CLECT"/>
    <property type="match status" value="1"/>
</dbReference>
<dbReference type="AlphaFoldDB" id="A0A9P1IPE7"/>
<evidence type="ECO:0000313" key="3">
    <source>
        <dbReference type="EMBL" id="CAI5447757.1"/>
    </source>
</evidence>
<organism evidence="3 4">
    <name type="scientific">Caenorhabditis angaria</name>
    <dbReference type="NCBI Taxonomy" id="860376"/>
    <lineage>
        <taxon>Eukaryota</taxon>
        <taxon>Metazoa</taxon>
        <taxon>Ecdysozoa</taxon>
        <taxon>Nematoda</taxon>
        <taxon>Chromadorea</taxon>
        <taxon>Rhabditida</taxon>
        <taxon>Rhabditina</taxon>
        <taxon>Rhabditomorpha</taxon>
        <taxon>Rhabditoidea</taxon>
        <taxon>Rhabditidae</taxon>
        <taxon>Peloderinae</taxon>
        <taxon>Caenorhabditis</taxon>
    </lineage>
</organism>